<keyword evidence="3" id="KW-1185">Reference proteome</keyword>
<sequence>MTTRLLASFDEFDRYSKEVLSRHSRRNKLSHGEKCSTAFDELRSPFGVAEDWELYPTCDRETLKSKLNIDISKEKSPPHYSKAKCGPPSCKEPRSAQKVCSKVCICPSTNTNDLSQRTEDSKVFSSLTEKGEYLDGFMVVRLHKPSSAVCGKYVLHRAKWSSELERLTPMDVHLKYNSKAQTGGTLNYTNTYWSSSSNSGCESPISVFTEEENGHFTLTGSDGKVVTEQLQQGNIVRVTTSGRWSKENCDKDQLSTKEEPQLLPLCLDDELKKNHMKVLSAQAPTTYTPMPIVSETFPVVFNTGQPHNKPFSSKGFHTLDPTVALSRSGTNLTHYDRGNKIHSAIIRLTDTMQEKHAAGLQREASAKWSPPDYQDPSVEHSERGLDSSNLRVLSADGTLVLPAERDRLHVTSQCQEPKSRATPLLSLKLQPGSCGSVGTVLNGVNPKKNGGSPDNIKLHYGEGKTTVIIHGHPRPKLLPKKTPVSFRPKKSSSFFTSKPLTHPKSYQCISVHRQQKKVWHPLTDDTSHAVHGTSIGLSESRPHSHMDSGVPYMARNTPNPDGSDDQKNCSEHAMSTNKDYEHVINVPTADILL</sequence>
<feature type="region of interest" description="Disordered" evidence="1">
    <location>
        <begin position="356"/>
        <end position="386"/>
    </location>
</feature>
<dbReference type="EMBL" id="JBHFQA010000012">
    <property type="protein sequence ID" value="KAL2089793.1"/>
    <property type="molecule type" value="Genomic_DNA"/>
</dbReference>
<name>A0ABD1JSM8_9TELE</name>
<evidence type="ECO:0000313" key="3">
    <source>
        <dbReference type="Proteomes" id="UP001591681"/>
    </source>
</evidence>
<proteinExistence type="predicted"/>
<dbReference type="AlphaFoldDB" id="A0ABD1JSM8"/>
<comment type="caution">
    <text evidence="2">The sequence shown here is derived from an EMBL/GenBank/DDBJ whole genome shotgun (WGS) entry which is preliminary data.</text>
</comment>
<accession>A0ABD1JSM8</accession>
<feature type="region of interest" description="Disordered" evidence="1">
    <location>
        <begin position="472"/>
        <end position="497"/>
    </location>
</feature>
<protein>
    <submittedName>
        <fullName evidence="2">Uncharacterized protein</fullName>
    </submittedName>
</protein>
<organism evidence="2 3">
    <name type="scientific">Coilia grayii</name>
    <name type="common">Gray's grenadier anchovy</name>
    <dbReference type="NCBI Taxonomy" id="363190"/>
    <lineage>
        <taxon>Eukaryota</taxon>
        <taxon>Metazoa</taxon>
        <taxon>Chordata</taxon>
        <taxon>Craniata</taxon>
        <taxon>Vertebrata</taxon>
        <taxon>Euteleostomi</taxon>
        <taxon>Actinopterygii</taxon>
        <taxon>Neopterygii</taxon>
        <taxon>Teleostei</taxon>
        <taxon>Clupei</taxon>
        <taxon>Clupeiformes</taxon>
        <taxon>Clupeoidei</taxon>
        <taxon>Engraulidae</taxon>
        <taxon>Coilinae</taxon>
        <taxon>Coilia</taxon>
    </lineage>
</organism>
<gene>
    <name evidence="2" type="ORF">ACEWY4_014481</name>
</gene>
<evidence type="ECO:0000313" key="2">
    <source>
        <dbReference type="EMBL" id="KAL2089793.1"/>
    </source>
</evidence>
<dbReference type="Proteomes" id="UP001591681">
    <property type="component" value="Unassembled WGS sequence"/>
</dbReference>
<evidence type="ECO:0000256" key="1">
    <source>
        <dbReference type="SAM" id="MobiDB-lite"/>
    </source>
</evidence>
<reference evidence="2 3" key="1">
    <citation type="submission" date="2024-09" db="EMBL/GenBank/DDBJ databases">
        <title>A chromosome-level genome assembly of Gray's grenadier anchovy, Coilia grayii.</title>
        <authorList>
            <person name="Fu Z."/>
        </authorList>
    </citation>
    <scope>NUCLEOTIDE SEQUENCE [LARGE SCALE GENOMIC DNA]</scope>
    <source>
        <strain evidence="2">G4</strain>
        <tissue evidence="2">Muscle</tissue>
    </source>
</reference>
<feature type="compositionally biased region" description="Low complexity" evidence="1">
    <location>
        <begin position="483"/>
        <end position="497"/>
    </location>
</feature>